<dbReference type="HOGENOM" id="CLU_2988865_0_0_4"/>
<keyword evidence="1" id="KW-0472">Membrane</keyword>
<proteinExistence type="predicted"/>
<keyword evidence="2" id="KW-0732">Signal</keyword>
<accession>A0A060NJN3</accession>
<dbReference type="EMBL" id="AP014568">
    <property type="protein sequence ID" value="BAO81797.1"/>
    <property type="molecule type" value="Genomic_DNA"/>
</dbReference>
<dbReference type="Proteomes" id="UP000067461">
    <property type="component" value="Chromosome"/>
</dbReference>
<feature type="chain" id="PRO_5001584349" evidence="2">
    <location>
        <begin position="22"/>
        <end position="57"/>
    </location>
</feature>
<keyword evidence="1" id="KW-1133">Transmembrane helix</keyword>
<evidence type="ECO:0000256" key="1">
    <source>
        <dbReference type="SAM" id="Phobius"/>
    </source>
</evidence>
<keyword evidence="1" id="KW-0812">Transmembrane</keyword>
<name>A0A060NJN3_9BURK</name>
<feature type="transmembrane region" description="Helical" evidence="1">
    <location>
        <begin position="37"/>
        <end position="55"/>
    </location>
</feature>
<evidence type="ECO:0000313" key="3">
    <source>
        <dbReference type="EMBL" id="BAO81797.1"/>
    </source>
</evidence>
<evidence type="ECO:0000256" key="2">
    <source>
        <dbReference type="SAM" id="SignalP"/>
    </source>
</evidence>
<gene>
    <name evidence="3" type="ORF">SRAA_1943</name>
</gene>
<reference evidence="3 4" key="1">
    <citation type="journal article" date="2014" name="Nat. Commun.">
        <title>Physiological and genomic features of highly alkaliphilic hydrogen-utilizing Betaproteobacteria from a continental serpentinizing site.</title>
        <authorList>
            <person name="Suzuki S."/>
            <person name="Kuenen J.G."/>
            <person name="Schipper K."/>
            <person name="van der Velde S."/>
            <person name="Ishii S."/>
            <person name="Wu A."/>
            <person name="Sorokin D.Y."/>
            <person name="Tenney A."/>
            <person name="Meng X.Y."/>
            <person name="Morrill P.L."/>
            <person name="Kamagata Y."/>
            <person name="Muyzer G."/>
            <person name="Nealson K.H."/>
        </authorList>
    </citation>
    <scope>NUCLEOTIDE SEQUENCE [LARGE SCALE GENOMIC DNA]</scope>
    <source>
        <strain evidence="3 4">A1</strain>
    </source>
</reference>
<sequence length="57" mass="6015">MKTLRTPLLLAACMPLTPAWAHEGHGLNGPHWHASDLFGLLAAAAVVVVAALCCLRK</sequence>
<feature type="signal peptide" evidence="2">
    <location>
        <begin position="1"/>
        <end position="21"/>
    </location>
</feature>
<dbReference type="STRING" id="1458425.SRAA_1943"/>
<evidence type="ECO:0000313" key="4">
    <source>
        <dbReference type="Proteomes" id="UP000067461"/>
    </source>
</evidence>
<dbReference type="KEGG" id="cbaa:SRAA_1943"/>
<keyword evidence="4" id="KW-1185">Reference proteome</keyword>
<organism evidence="3 4">
    <name type="scientific">Serpentinimonas raichei</name>
    <dbReference type="NCBI Taxonomy" id="1458425"/>
    <lineage>
        <taxon>Bacteria</taxon>
        <taxon>Pseudomonadati</taxon>
        <taxon>Pseudomonadota</taxon>
        <taxon>Betaproteobacteria</taxon>
        <taxon>Burkholderiales</taxon>
        <taxon>Comamonadaceae</taxon>
        <taxon>Serpentinimonas</taxon>
    </lineage>
</organism>
<dbReference type="AlphaFoldDB" id="A0A060NJN3"/>
<protein>
    <submittedName>
        <fullName evidence="3">Cation/multidrug efflux pump</fullName>
    </submittedName>
</protein>
<dbReference type="RefSeq" id="WP_171820239.1">
    <property type="nucleotide sequence ID" value="NZ_AP014568.1"/>
</dbReference>